<name>A0A7X0PME9_9BURK</name>
<dbReference type="AlphaFoldDB" id="A0A7X0PME9"/>
<keyword evidence="3" id="KW-1185">Reference proteome</keyword>
<accession>A0A7X0PME9</accession>
<dbReference type="Gene3D" id="3.10.450.50">
    <property type="match status" value="1"/>
</dbReference>
<dbReference type="RefSeq" id="WP_184866179.1">
    <property type="nucleotide sequence ID" value="NZ_JACHLK010000035.1"/>
</dbReference>
<gene>
    <name evidence="2" type="ORF">HNP48_007019</name>
</gene>
<sequence length="140" mass="15627">MPTTTAPRQALIDLETRFWQAMVDENVSAATELLAEPALMVSSHGALKFDRAMYGKMAKEGPMVVTAFEFSDMQVEFPTDAMGILTYRVKQGVAPRGDKAHSTEQVMHDSSTWIHADGRWQCVMHTETPVDDSMKLPTKH</sequence>
<feature type="domain" description="DUF4440" evidence="1">
    <location>
        <begin position="12"/>
        <end position="122"/>
    </location>
</feature>
<dbReference type="Proteomes" id="UP000575083">
    <property type="component" value="Unassembled WGS sequence"/>
</dbReference>
<evidence type="ECO:0000313" key="3">
    <source>
        <dbReference type="Proteomes" id="UP000575083"/>
    </source>
</evidence>
<dbReference type="SUPFAM" id="SSF54427">
    <property type="entry name" value="NTF2-like"/>
    <property type="match status" value="1"/>
</dbReference>
<dbReference type="InterPro" id="IPR032710">
    <property type="entry name" value="NTF2-like_dom_sf"/>
</dbReference>
<dbReference type="InterPro" id="IPR027843">
    <property type="entry name" value="DUF4440"/>
</dbReference>
<protein>
    <recommendedName>
        <fullName evidence="1">DUF4440 domain-containing protein</fullName>
    </recommendedName>
</protein>
<reference evidence="2 3" key="1">
    <citation type="submission" date="2020-08" db="EMBL/GenBank/DDBJ databases">
        <title>Functional genomics of gut bacteria from endangered species of beetles.</title>
        <authorList>
            <person name="Carlos-Shanley C."/>
        </authorList>
    </citation>
    <scope>NUCLEOTIDE SEQUENCE [LARGE SCALE GENOMIC DNA]</scope>
    <source>
        <strain evidence="2 3">S00198</strain>
    </source>
</reference>
<evidence type="ECO:0000259" key="1">
    <source>
        <dbReference type="Pfam" id="PF14534"/>
    </source>
</evidence>
<proteinExistence type="predicted"/>
<evidence type="ECO:0000313" key="2">
    <source>
        <dbReference type="EMBL" id="MBB6564292.1"/>
    </source>
</evidence>
<dbReference type="Pfam" id="PF14534">
    <property type="entry name" value="DUF4440"/>
    <property type="match status" value="1"/>
</dbReference>
<organism evidence="2 3">
    <name type="scientific">Acidovorax soli</name>
    <dbReference type="NCBI Taxonomy" id="592050"/>
    <lineage>
        <taxon>Bacteria</taxon>
        <taxon>Pseudomonadati</taxon>
        <taxon>Pseudomonadota</taxon>
        <taxon>Betaproteobacteria</taxon>
        <taxon>Burkholderiales</taxon>
        <taxon>Comamonadaceae</taxon>
        <taxon>Acidovorax</taxon>
    </lineage>
</organism>
<dbReference type="EMBL" id="JACHLK010000035">
    <property type="protein sequence ID" value="MBB6564292.1"/>
    <property type="molecule type" value="Genomic_DNA"/>
</dbReference>
<comment type="caution">
    <text evidence="2">The sequence shown here is derived from an EMBL/GenBank/DDBJ whole genome shotgun (WGS) entry which is preliminary data.</text>
</comment>